<name>A0ABP2H1Y7_VIBOR</name>
<reference evidence="1 2" key="1">
    <citation type="submission" date="2009-10" db="EMBL/GenBank/DDBJ databases">
        <authorList>
            <consortium name="Los Alamos National Laboratory (LANL)"/>
            <consortium name="National Microbial Pathogen Data Resource (NMPDR)"/>
            <person name="Munk A.C."/>
            <person name="Chertkov O."/>
            <person name="Tapia R."/>
            <person name="Green L."/>
            <person name="Rogers Y."/>
            <person name="Detter J.C."/>
            <person name="Bruce D."/>
            <person name="Brettin T.S."/>
            <person name="Colwell R.R."/>
            <person name="Huq A."/>
            <person name="Grim C.J."/>
            <person name="Hasan N.A."/>
            <person name="Bartels D."/>
            <person name="Vonstein V."/>
        </authorList>
    </citation>
    <scope>NUCLEOTIDE SEQUENCE [LARGE SCALE GENOMIC DNA]</scope>
    <source>
        <strain evidence="1 2">CIP 102891</strain>
    </source>
</reference>
<gene>
    <name evidence="1" type="ORF">VIA_001375</name>
</gene>
<proteinExistence type="predicted"/>
<dbReference type="EMBL" id="ACZV01000004">
    <property type="protein sequence ID" value="EEX94217.1"/>
    <property type="molecule type" value="Genomic_DNA"/>
</dbReference>
<protein>
    <submittedName>
        <fullName evidence="1">Uncharacterized protein</fullName>
    </submittedName>
</protein>
<evidence type="ECO:0000313" key="1">
    <source>
        <dbReference type="EMBL" id="EEX94217.1"/>
    </source>
</evidence>
<evidence type="ECO:0000313" key="2">
    <source>
        <dbReference type="Proteomes" id="UP000003515"/>
    </source>
</evidence>
<sequence length="38" mass="4334">MINQQNKGLFDASEKMTIKKQQTVACCLFLVMIELSND</sequence>
<keyword evidence="2" id="KW-1185">Reference proteome</keyword>
<accession>A0ABP2H1Y7</accession>
<comment type="caution">
    <text evidence="1">The sequence shown here is derived from an EMBL/GenBank/DDBJ whole genome shotgun (WGS) entry which is preliminary data.</text>
</comment>
<dbReference type="Proteomes" id="UP000003515">
    <property type="component" value="Unassembled WGS sequence"/>
</dbReference>
<organism evidence="1 2">
    <name type="scientific">Vibrio orientalis CIP 102891 = ATCC 33934</name>
    <dbReference type="NCBI Taxonomy" id="675816"/>
    <lineage>
        <taxon>Bacteria</taxon>
        <taxon>Pseudomonadati</taxon>
        <taxon>Pseudomonadota</taxon>
        <taxon>Gammaproteobacteria</taxon>
        <taxon>Vibrionales</taxon>
        <taxon>Vibrionaceae</taxon>
        <taxon>Vibrio</taxon>
        <taxon>Vibrio oreintalis group</taxon>
    </lineage>
</organism>